<keyword evidence="2" id="KW-0472">Membrane</keyword>
<feature type="transmembrane region" description="Helical" evidence="2">
    <location>
        <begin position="117"/>
        <end position="137"/>
    </location>
</feature>
<feature type="region of interest" description="Disordered" evidence="1">
    <location>
        <begin position="344"/>
        <end position="406"/>
    </location>
</feature>
<feature type="compositionally biased region" description="Basic and acidic residues" evidence="1">
    <location>
        <begin position="385"/>
        <end position="400"/>
    </location>
</feature>
<feature type="transmembrane region" description="Helical" evidence="2">
    <location>
        <begin position="314"/>
        <end position="335"/>
    </location>
</feature>
<feature type="transmembrane region" description="Helical" evidence="2">
    <location>
        <begin position="288"/>
        <end position="308"/>
    </location>
</feature>
<dbReference type="InterPro" id="IPR038728">
    <property type="entry name" value="YkvI-like"/>
</dbReference>
<evidence type="ECO:0000256" key="2">
    <source>
        <dbReference type="SAM" id="Phobius"/>
    </source>
</evidence>
<name>A0A9D1SWJ9_9FIRM</name>
<dbReference type="AlphaFoldDB" id="A0A9D1SWJ9"/>
<evidence type="ECO:0000256" key="1">
    <source>
        <dbReference type="SAM" id="MobiDB-lite"/>
    </source>
</evidence>
<gene>
    <name evidence="3" type="ORF">IAC73_03400</name>
</gene>
<feature type="transmembrane region" description="Helical" evidence="2">
    <location>
        <begin position="222"/>
        <end position="245"/>
    </location>
</feature>
<evidence type="ECO:0000313" key="4">
    <source>
        <dbReference type="Proteomes" id="UP000886857"/>
    </source>
</evidence>
<accession>A0A9D1SWJ9</accession>
<feature type="compositionally biased region" description="Basic residues" evidence="1">
    <location>
        <begin position="360"/>
        <end position="378"/>
    </location>
</feature>
<feature type="transmembrane region" description="Helical" evidence="2">
    <location>
        <begin position="180"/>
        <end position="202"/>
    </location>
</feature>
<evidence type="ECO:0000313" key="3">
    <source>
        <dbReference type="EMBL" id="HIU98871.1"/>
    </source>
</evidence>
<feature type="compositionally biased region" description="Basic and acidic residues" evidence="1">
    <location>
        <begin position="350"/>
        <end position="359"/>
    </location>
</feature>
<keyword evidence="2" id="KW-0812">Transmembrane</keyword>
<dbReference type="Proteomes" id="UP000886857">
    <property type="component" value="Unassembled WGS sequence"/>
</dbReference>
<feature type="transmembrane region" description="Helical" evidence="2">
    <location>
        <begin position="149"/>
        <end position="168"/>
    </location>
</feature>
<protein>
    <submittedName>
        <fullName evidence="3">Uncharacterized protein</fullName>
    </submittedName>
</protein>
<organism evidence="3 4">
    <name type="scientific">Candidatus Limadaptatus stercoripullorum</name>
    <dbReference type="NCBI Taxonomy" id="2840846"/>
    <lineage>
        <taxon>Bacteria</taxon>
        <taxon>Bacillati</taxon>
        <taxon>Bacillota</taxon>
        <taxon>Clostridia</taxon>
        <taxon>Eubacteriales</taxon>
        <taxon>Candidatus Limadaptatus</taxon>
    </lineage>
</organism>
<dbReference type="PANTHER" id="PTHR37814:SF1">
    <property type="entry name" value="MEMBRANE PROTEIN"/>
    <property type="match status" value="1"/>
</dbReference>
<feature type="transmembrane region" description="Helical" evidence="2">
    <location>
        <begin position="64"/>
        <end position="83"/>
    </location>
</feature>
<comment type="caution">
    <text evidence="3">The sequence shown here is derived from an EMBL/GenBank/DDBJ whole genome shotgun (WGS) entry which is preliminary data.</text>
</comment>
<dbReference type="PANTHER" id="PTHR37814">
    <property type="entry name" value="CONSERVED MEMBRANE PROTEIN"/>
    <property type="match status" value="1"/>
</dbReference>
<reference evidence="3" key="2">
    <citation type="journal article" date="2021" name="PeerJ">
        <title>Extensive microbial diversity within the chicken gut microbiome revealed by metagenomics and culture.</title>
        <authorList>
            <person name="Gilroy R."/>
            <person name="Ravi A."/>
            <person name="Getino M."/>
            <person name="Pursley I."/>
            <person name="Horton D.L."/>
            <person name="Alikhan N.F."/>
            <person name="Baker D."/>
            <person name="Gharbi K."/>
            <person name="Hall N."/>
            <person name="Watson M."/>
            <person name="Adriaenssens E.M."/>
            <person name="Foster-Nyarko E."/>
            <person name="Jarju S."/>
            <person name="Secka A."/>
            <person name="Antonio M."/>
            <person name="Oren A."/>
            <person name="Chaudhuri R.R."/>
            <person name="La Ragione R."/>
            <person name="Hildebrand F."/>
            <person name="Pallen M.J."/>
        </authorList>
    </citation>
    <scope>NUCLEOTIDE SEQUENCE</scope>
    <source>
        <strain evidence="3">10406</strain>
    </source>
</reference>
<feature type="transmembrane region" description="Helical" evidence="2">
    <location>
        <begin position="32"/>
        <end position="52"/>
    </location>
</feature>
<keyword evidence="2" id="KW-1133">Transmembrane helix</keyword>
<sequence>MRALRVTFLYIGTIIGAGFASGREIAVFFGDTAPAWVALSALFMGLLAALFMTAGKTGALPSGTAVETGVTVASFSSAAAMIAGSEYVLRAAAGVPLFGAVAAIAAGAVVSRGIERIKTVSTLLIPLLVVLLVAVYIKNGAPVFGGEFSVVKPMHYAGLDVLLGGMMISREGKDLSAKQIAAVSLLSAAVFGLLLFMLQNIVLSDDMNSSMPVLAVADRVGLSAVATVLIIIAIFTTLVSSLDLLTQRACSAAARASAKTGPAKGGRVVAFAMRAAAFASESDGRTTVAFGLLCLLYPVSFFGFETIVDTLYPFIGLCGIVMTLWTAARLALFGIKKAALARRPTQGELTRPRGRDRSRTRPRGRGIRSRILHLRPRRTPPLPRSRGEGCPRRGNDETRGRARPAL</sequence>
<proteinExistence type="predicted"/>
<dbReference type="EMBL" id="DVOE01000050">
    <property type="protein sequence ID" value="HIU98871.1"/>
    <property type="molecule type" value="Genomic_DNA"/>
</dbReference>
<feature type="transmembrane region" description="Helical" evidence="2">
    <location>
        <begin position="89"/>
        <end position="110"/>
    </location>
</feature>
<reference evidence="3" key="1">
    <citation type="submission" date="2020-10" db="EMBL/GenBank/DDBJ databases">
        <authorList>
            <person name="Gilroy R."/>
        </authorList>
    </citation>
    <scope>NUCLEOTIDE SEQUENCE</scope>
    <source>
        <strain evidence="3">10406</strain>
    </source>
</reference>